<dbReference type="InterPro" id="IPR001684">
    <property type="entry name" value="Ribosomal_bL27"/>
</dbReference>
<evidence type="ECO:0000256" key="1">
    <source>
        <dbReference type="SAM" id="MobiDB-lite"/>
    </source>
</evidence>
<dbReference type="Pfam" id="PF01016">
    <property type="entry name" value="Ribosomal_L27"/>
    <property type="match status" value="1"/>
</dbReference>
<dbReference type="PhylomeDB" id="A0A068ULM2"/>
<accession>A0A068ULM2</accession>
<feature type="region of interest" description="Disordered" evidence="1">
    <location>
        <begin position="1"/>
        <end position="22"/>
    </location>
</feature>
<dbReference type="GO" id="GO:0006412">
    <property type="term" value="P:translation"/>
    <property type="evidence" value="ECO:0007669"/>
    <property type="project" value="InterPro"/>
</dbReference>
<name>A0A068ULM2_COFCA</name>
<dbReference type="EMBL" id="HG739122">
    <property type="protein sequence ID" value="CDP09351.1"/>
    <property type="molecule type" value="Genomic_DNA"/>
</dbReference>
<reference evidence="3" key="1">
    <citation type="journal article" date="2014" name="Science">
        <title>The coffee genome provides insight into the convergent evolution of caffeine biosynthesis.</title>
        <authorList>
            <person name="Denoeud F."/>
            <person name="Carretero-Paulet L."/>
            <person name="Dereeper A."/>
            <person name="Droc G."/>
            <person name="Guyot R."/>
            <person name="Pietrella M."/>
            <person name="Zheng C."/>
            <person name="Alberti A."/>
            <person name="Anthony F."/>
            <person name="Aprea G."/>
            <person name="Aury J.M."/>
            <person name="Bento P."/>
            <person name="Bernard M."/>
            <person name="Bocs S."/>
            <person name="Campa C."/>
            <person name="Cenci A."/>
            <person name="Combes M.C."/>
            <person name="Crouzillat D."/>
            <person name="Da Silva C."/>
            <person name="Daddiego L."/>
            <person name="De Bellis F."/>
            <person name="Dussert S."/>
            <person name="Garsmeur O."/>
            <person name="Gayraud T."/>
            <person name="Guignon V."/>
            <person name="Jahn K."/>
            <person name="Jamilloux V."/>
            <person name="Joet T."/>
            <person name="Labadie K."/>
            <person name="Lan T."/>
            <person name="Leclercq J."/>
            <person name="Lepelley M."/>
            <person name="Leroy T."/>
            <person name="Li L.T."/>
            <person name="Librado P."/>
            <person name="Lopez L."/>
            <person name="Munoz A."/>
            <person name="Noel B."/>
            <person name="Pallavicini A."/>
            <person name="Perrotta G."/>
            <person name="Poncet V."/>
            <person name="Pot D."/>
            <person name="Priyono X."/>
            <person name="Rigoreau M."/>
            <person name="Rouard M."/>
            <person name="Rozas J."/>
            <person name="Tranchant-Dubreuil C."/>
            <person name="VanBuren R."/>
            <person name="Zhang Q."/>
            <person name="Andrade A.C."/>
            <person name="Argout X."/>
            <person name="Bertrand B."/>
            <person name="de Kochko A."/>
            <person name="Graziosi G."/>
            <person name="Henry R.J."/>
            <person name="Jayarama X."/>
            <person name="Ming R."/>
            <person name="Nagai C."/>
            <person name="Rounsley S."/>
            <person name="Sankoff D."/>
            <person name="Giuliano G."/>
            <person name="Albert V.A."/>
            <person name="Wincker P."/>
            <person name="Lashermes P."/>
        </authorList>
    </citation>
    <scope>NUCLEOTIDE SEQUENCE [LARGE SCALE GENOMIC DNA]</scope>
    <source>
        <strain evidence="3">cv. DH200-94</strain>
    </source>
</reference>
<dbReference type="Proteomes" id="UP000295252">
    <property type="component" value="Chromosome IV"/>
</dbReference>
<proteinExistence type="predicted"/>
<dbReference type="AlphaFoldDB" id="A0A068ULM2"/>
<dbReference type="Gramene" id="CDP09351">
    <property type="protein sequence ID" value="CDP09351"/>
    <property type="gene ID" value="GSCOC_T00028681001"/>
</dbReference>
<dbReference type="InParanoid" id="A0A068ULM2"/>
<evidence type="ECO:0000313" key="2">
    <source>
        <dbReference type="EMBL" id="CDP09351.1"/>
    </source>
</evidence>
<dbReference type="GO" id="GO:0003735">
    <property type="term" value="F:structural constituent of ribosome"/>
    <property type="evidence" value="ECO:0007669"/>
    <property type="project" value="InterPro"/>
</dbReference>
<gene>
    <name evidence="2" type="ORF">GSCOC_T00028681001</name>
</gene>
<protein>
    <submittedName>
        <fullName evidence="2">Uncharacterized protein</fullName>
    </submittedName>
</protein>
<keyword evidence="3" id="KW-1185">Reference proteome</keyword>
<feature type="compositionally biased region" description="Polar residues" evidence="1">
    <location>
        <begin position="1"/>
        <end position="11"/>
    </location>
</feature>
<dbReference type="GO" id="GO:0005840">
    <property type="term" value="C:ribosome"/>
    <property type="evidence" value="ECO:0007669"/>
    <property type="project" value="InterPro"/>
</dbReference>
<evidence type="ECO:0000313" key="3">
    <source>
        <dbReference type="Proteomes" id="UP000295252"/>
    </source>
</evidence>
<dbReference type="SUPFAM" id="SSF110324">
    <property type="entry name" value="Ribosomal L27 protein-like"/>
    <property type="match status" value="1"/>
</dbReference>
<sequence>MGYKKTSGSTKNGRDSKPKNLGGEKVILGNIIVLQRGILAS</sequence>
<organism evidence="2 3">
    <name type="scientific">Coffea canephora</name>
    <name type="common">Robusta coffee</name>
    <dbReference type="NCBI Taxonomy" id="49390"/>
    <lineage>
        <taxon>Eukaryota</taxon>
        <taxon>Viridiplantae</taxon>
        <taxon>Streptophyta</taxon>
        <taxon>Embryophyta</taxon>
        <taxon>Tracheophyta</taxon>
        <taxon>Spermatophyta</taxon>
        <taxon>Magnoliopsida</taxon>
        <taxon>eudicotyledons</taxon>
        <taxon>Gunneridae</taxon>
        <taxon>Pentapetalae</taxon>
        <taxon>asterids</taxon>
        <taxon>lamiids</taxon>
        <taxon>Gentianales</taxon>
        <taxon>Rubiaceae</taxon>
        <taxon>Ixoroideae</taxon>
        <taxon>Gardenieae complex</taxon>
        <taxon>Bertiereae - Coffeeae clade</taxon>
        <taxon>Coffeeae</taxon>
        <taxon>Coffea</taxon>
    </lineage>
</organism>